<keyword evidence="1" id="KW-0472">Membrane</keyword>
<dbReference type="AlphaFoldDB" id="A0A5Q5BST6"/>
<proteinExistence type="predicted"/>
<protein>
    <submittedName>
        <fullName evidence="2">Uncharacterized protein</fullName>
    </submittedName>
</protein>
<feature type="transmembrane region" description="Helical" evidence="1">
    <location>
        <begin position="116"/>
        <end position="135"/>
    </location>
</feature>
<keyword evidence="2" id="KW-0614">Plasmid</keyword>
<evidence type="ECO:0000313" key="2">
    <source>
        <dbReference type="EMBL" id="ABG11589.1"/>
    </source>
</evidence>
<feature type="transmembrane region" description="Helical" evidence="1">
    <location>
        <begin position="12"/>
        <end position="32"/>
    </location>
</feature>
<sequence precursor="true">MPANVWPVQALFWLLWVALAVTSGFVAATMAARKHRPPVAFFVLGLLTSIIAVIVARFVPSRAPQGSRPVACPRCNAVTNVADDQSEFECWQCKQQSSVPQPPPSQLALDPIRFKYAKTALTVLLLATVAVFFTIQFRESARRMDDAQDTILMICFREENGGYALGSNSRGAIAECEKEHDAFEGGPRWRAMKANLDDWEKCITEARAQMATGNSSKFDECDEISSR</sequence>
<organism evidence="2">
    <name type="scientific">Mycobacterium sp. (strain MCS)</name>
    <dbReference type="NCBI Taxonomy" id="164756"/>
    <lineage>
        <taxon>Bacteria</taxon>
        <taxon>Bacillati</taxon>
        <taxon>Actinomycetota</taxon>
        <taxon>Actinomycetes</taxon>
        <taxon>Mycobacteriales</taxon>
        <taxon>Mycobacteriaceae</taxon>
        <taxon>Mycobacterium</taxon>
    </lineage>
</organism>
<name>A0A5Q5BST6_MYCSS</name>
<evidence type="ECO:0000256" key="1">
    <source>
        <dbReference type="SAM" id="Phobius"/>
    </source>
</evidence>
<accession>A0A5Q5BST6</accession>
<keyword evidence="1" id="KW-1133">Transmembrane helix</keyword>
<keyword evidence="1" id="KW-0812">Transmembrane</keyword>
<dbReference type="KEGG" id="mmc:Mmcs_5489"/>
<reference evidence="2" key="1">
    <citation type="submission" date="2006-06" db="EMBL/GenBank/DDBJ databases">
        <title>Complete sequence of plasmid of Mycobacterium sp. MCS.</title>
        <authorList>
            <consortium name="US DOE Joint Genome Institute"/>
            <person name="Copeland A."/>
            <person name="Lucas S."/>
            <person name="Lapidus A."/>
            <person name="Barry K."/>
            <person name="Detter J.C."/>
            <person name="Glavina del Rio T."/>
            <person name="Hammon N."/>
            <person name="Israni S."/>
            <person name="Dalin E."/>
            <person name="Tice H."/>
            <person name="Pitluck S."/>
            <person name="Martinez M."/>
            <person name="Schmutz J."/>
            <person name="Larimer F."/>
            <person name="Land M."/>
            <person name="Hauser L."/>
            <person name="Kyrpides N."/>
            <person name="Kim E."/>
            <person name="Miller C.D."/>
            <person name="Hughes J.E."/>
            <person name="Anderson A.J."/>
            <person name="Sims R.C."/>
            <person name="Richardson P."/>
        </authorList>
    </citation>
    <scope>NUCLEOTIDE SEQUENCE [LARGE SCALE GENOMIC DNA]</scope>
    <source>
        <strain evidence="2">MCS</strain>
        <plasmid evidence="2">Plasmid1</plasmid>
    </source>
</reference>
<gene>
    <name evidence="2" type="ordered locus">Mmcs_5489</name>
</gene>
<feature type="transmembrane region" description="Helical" evidence="1">
    <location>
        <begin position="39"/>
        <end position="59"/>
    </location>
</feature>
<dbReference type="EMBL" id="CP000385">
    <property type="protein sequence ID" value="ABG11589.1"/>
    <property type="molecule type" value="Genomic_DNA"/>
</dbReference>
<geneLocation type="plasmid" evidence="2">
    <name>Plasmid1</name>
</geneLocation>